<protein>
    <submittedName>
        <fullName evidence="2">Uncharacterized protein</fullName>
    </submittedName>
</protein>
<organism evidence="2">
    <name type="scientific">viral metagenome</name>
    <dbReference type="NCBI Taxonomy" id="1070528"/>
    <lineage>
        <taxon>unclassified sequences</taxon>
        <taxon>metagenomes</taxon>
        <taxon>organismal metagenomes</taxon>
    </lineage>
</organism>
<dbReference type="AlphaFoldDB" id="A0A6C0CKF1"/>
<accession>A0A6C0CKF1</accession>
<proteinExistence type="predicted"/>
<sequence>MNTHKYTNIIRYIPTSVFNPLFRLAFKKAGQNYYFHLSVTRFYPDIAFGPNGPTAPLVRSLRDLDAYSQLFRKVIKVRKTLSNIKYDFGIKVCTKKTQKSVTYTLVCARFCSIFILALKDFQNPKE</sequence>
<keyword evidence="1" id="KW-0812">Transmembrane</keyword>
<keyword evidence="1" id="KW-0472">Membrane</keyword>
<name>A0A6C0CKF1_9ZZZZ</name>
<dbReference type="EMBL" id="MN739436">
    <property type="protein sequence ID" value="QHT04687.1"/>
    <property type="molecule type" value="Genomic_DNA"/>
</dbReference>
<evidence type="ECO:0000313" key="2">
    <source>
        <dbReference type="EMBL" id="QHT04687.1"/>
    </source>
</evidence>
<feature type="transmembrane region" description="Helical" evidence="1">
    <location>
        <begin position="100"/>
        <end position="118"/>
    </location>
</feature>
<reference evidence="2" key="1">
    <citation type="journal article" date="2020" name="Nature">
        <title>Giant virus diversity and host interactions through global metagenomics.</title>
        <authorList>
            <person name="Schulz F."/>
            <person name="Roux S."/>
            <person name="Paez-Espino D."/>
            <person name="Jungbluth S."/>
            <person name="Walsh D.A."/>
            <person name="Denef V.J."/>
            <person name="McMahon K.D."/>
            <person name="Konstantinidis K.T."/>
            <person name="Eloe-Fadrosh E.A."/>
            <person name="Kyrpides N.C."/>
            <person name="Woyke T."/>
        </authorList>
    </citation>
    <scope>NUCLEOTIDE SEQUENCE</scope>
    <source>
        <strain evidence="2">GVMAG-M-3300021343-4</strain>
    </source>
</reference>
<keyword evidence="1" id="KW-1133">Transmembrane helix</keyword>
<evidence type="ECO:0000256" key="1">
    <source>
        <dbReference type="SAM" id="Phobius"/>
    </source>
</evidence>